<dbReference type="Gene3D" id="1.10.8.100">
    <property type="entry name" value="Ribosomal RNA adenine dimethylase-like, domain 2"/>
    <property type="match status" value="1"/>
</dbReference>
<feature type="binding site" evidence="7 8">
    <location>
        <position position="23"/>
    </location>
    <ligand>
        <name>S-adenosyl-L-methionine</name>
        <dbReference type="ChEBI" id="CHEBI:59789"/>
    </ligand>
</feature>
<keyword evidence="11" id="KW-1185">Reference proteome</keyword>
<dbReference type="EC" id="2.1.1.182" evidence="7"/>
<dbReference type="PROSITE" id="PS51689">
    <property type="entry name" value="SAM_RNA_A_N6_MT"/>
    <property type="match status" value="1"/>
</dbReference>
<feature type="binding site" evidence="7 8">
    <location>
        <position position="48"/>
    </location>
    <ligand>
        <name>S-adenosyl-L-methionine</name>
        <dbReference type="ChEBI" id="CHEBI:59789"/>
    </ligand>
</feature>
<dbReference type="PANTHER" id="PTHR11727:SF7">
    <property type="entry name" value="DIMETHYLADENOSINE TRANSFERASE-RELATED"/>
    <property type="match status" value="1"/>
</dbReference>
<keyword evidence="5 7" id="KW-0949">S-adenosyl-L-methionine</keyword>
<protein>
    <recommendedName>
        <fullName evidence="7">Ribosomal RNA small subunit methyltransferase A</fullName>
        <ecNumber evidence="7">2.1.1.182</ecNumber>
    </recommendedName>
    <alternativeName>
        <fullName evidence="7">16S rRNA (adenine(1518)-N(6)/adenine(1519)-N(6))-dimethyltransferase</fullName>
    </alternativeName>
    <alternativeName>
        <fullName evidence="7">16S rRNA dimethyladenosine transferase</fullName>
    </alternativeName>
    <alternativeName>
        <fullName evidence="7">16S rRNA dimethylase</fullName>
    </alternativeName>
    <alternativeName>
        <fullName evidence="7">S-adenosylmethionine-6-N', N'-adenosyl(rRNA) dimethyltransferase</fullName>
    </alternativeName>
</protein>
<evidence type="ECO:0000313" key="11">
    <source>
        <dbReference type="Proteomes" id="UP001597438"/>
    </source>
</evidence>
<dbReference type="RefSeq" id="WP_251741057.1">
    <property type="nucleotide sequence ID" value="NZ_JBHUOJ010000016.1"/>
</dbReference>
<evidence type="ECO:0000256" key="3">
    <source>
        <dbReference type="ARBA" id="ARBA00022603"/>
    </source>
</evidence>
<accession>A0ABW5X5Z6</accession>
<evidence type="ECO:0000256" key="6">
    <source>
        <dbReference type="ARBA" id="ARBA00022884"/>
    </source>
</evidence>
<dbReference type="Proteomes" id="UP001597438">
    <property type="component" value="Unassembled WGS sequence"/>
</dbReference>
<keyword evidence="6 7" id="KW-0694">RNA-binding</keyword>
<dbReference type="InterPro" id="IPR001737">
    <property type="entry name" value="KsgA/Erm"/>
</dbReference>
<comment type="subcellular location">
    <subcellularLocation>
        <location evidence="7">Cytoplasm</location>
    </subcellularLocation>
</comment>
<evidence type="ECO:0000256" key="5">
    <source>
        <dbReference type="ARBA" id="ARBA00022691"/>
    </source>
</evidence>
<dbReference type="Pfam" id="PF00398">
    <property type="entry name" value="RrnaAD"/>
    <property type="match status" value="1"/>
</dbReference>
<name>A0ABW5X5Z6_9FLAO</name>
<organism evidence="10 11">
    <name type="scientific">Christiangramia antarctica</name>
    <dbReference type="NCBI Taxonomy" id="2058158"/>
    <lineage>
        <taxon>Bacteria</taxon>
        <taxon>Pseudomonadati</taxon>
        <taxon>Bacteroidota</taxon>
        <taxon>Flavobacteriia</taxon>
        <taxon>Flavobacteriales</taxon>
        <taxon>Flavobacteriaceae</taxon>
        <taxon>Christiangramia</taxon>
    </lineage>
</organism>
<comment type="similarity">
    <text evidence="7">Belongs to the class I-like SAM-binding methyltransferase superfamily. rRNA adenine N(6)-methyltransferase family. RsmA subfamily.</text>
</comment>
<dbReference type="SMART" id="SM00650">
    <property type="entry name" value="rADc"/>
    <property type="match status" value="1"/>
</dbReference>
<proteinExistence type="inferred from homology"/>
<dbReference type="EMBL" id="JBHUOJ010000016">
    <property type="protein sequence ID" value="MFD2833294.1"/>
    <property type="molecule type" value="Genomic_DNA"/>
</dbReference>
<comment type="function">
    <text evidence="7">Specifically dimethylates two adjacent adenosines (A1518 and A1519) in the loop of a conserved hairpin near the 3'-end of 16S rRNA in the 30S particle. May play a critical role in biogenesis of 30S subunits.</text>
</comment>
<evidence type="ECO:0000256" key="1">
    <source>
        <dbReference type="ARBA" id="ARBA00022490"/>
    </source>
</evidence>
<keyword evidence="4 7" id="KW-0808">Transferase</keyword>
<sequence length="270" mass="31196">MKNYKPNTSGDVRAKKHLGQHFLKDENIASKIADTLSYSGYYKVLEIGPGMGVLTKYLLEKDAEIHVIEIDRESVEFLESNYLHLRDRIHEKDFLKVDLQSLFGAEEFAIIGNFPYNISTQIVFKVLQHRDQIPEFSGMFQKEVAKRICEKEGSKAYGILSVLTQAFYTAEYLFTVPPSVFSPPPKVDSGVLRLQRKENFHLACDEKLFYRVVKTSFNQRRKTLRNSLKSLNLPGNLREDIIFDKRPEQLGFQQFIDLTKMIEPYAVSSK</sequence>
<comment type="caution">
    <text evidence="10">The sequence shown here is derived from an EMBL/GenBank/DDBJ whole genome shotgun (WGS) entry which is preliminary data.</text>
</comment>
<feature type="binding site" evidence="7 8">
    <location>
        <position position="113"/>
    </location>
    <ligand>
        <name>S-adenosyl-L-methionine</name>
        <dbReference type="ChEBI" id="CHEBI:59789"/>
    </ligand>
</feature>
<evidence type="ECO:0000256" key="8">
    <source>
        <dbReference type="PROSITE-ProRule" id="PRU01026"/>
    </source>
</evidence>
<evidence type="ECO:0000256" key="2">
    <source>
        <dbReference type="ARBA" id="ARBA00022552"/>
    </source>
</evidence>
<dbReference type="SUPFAM" id="SSF53335">
    <property type="entry name" value="S-adenosyl-L-methionine-dependent methyltransferases"/>
    <property type="match status" value="1"/>
</dbReference>
<dbReference type="HAMAP" id="MF_00607">
    <property type="entry name" value="16SrRNA_methyltr_A"/>
    <property type="match status" value="1"/>
</dbReference>
<reference evidence="11" key="1">
    <citation type="journal article" date="2019" name="Int. J. Syst. Evol. Microbiol.">
        <title>The Global Catalogue of Microorganisms (GCM) 10K type strain sequencing project: providing services to taxonomists for standard genome sequencing and annotation.</title>
        <authorList>
            <consortium name="The Broad Institute Genomics Platform"/>
            <consortium name="The Broad Institute Genome Sequencing Center for Infectious Disease"/>
            <person name="Wu L."/>
            <person name="Ma J."/>
        </authorList>
    </citation>
    <scope>NUCLEOTIDE SEQUENCE [LARGE SCALE GENOMIC DNA]</scope>
    <source>
        <strain evidence="11">KCTC 52925</strain>
    </source>
</reference>
<dbReference type="InterPro" id="IPR011530">
    <property type="entry name" value="rRNA_adenine_dimethylase"/>
</dbReference>
<keyword evidence="2 7" id="KW-0698">rRNA processing</keyword>
<feature type="domain" description="Ribosomal RNA adenine methylase transferase N-terminal" evidence="9">
    <location>
        <begin position="28"/>
        <end position="198"/>
    </location>
</feature>
<dbReference type="InterPro" id="IPR029063">
    <property type="entry name" value="SAM-dependent_MTases_sf"/>
</dbReference>
<feature type="binding site" evidence="7 8">
    <location>
        <position position="69"/>
    </location>
    <ligand>
        <name>S-adenosyl-L-methionine</name>
        <dbReference type="ChEBI" id="CHEBI:59789"/>
    </ligand>
</feature>
<dbReference type="Gene3D" id="3.40.50.150">
    <property type="entry name" value="Vaccinia Virus protein VP39"/>
    <property type="match status" value="1"/>
</dbReference>
<keyword evidence="3 7" id="KW-0489">Methyltransferase</keyword>
<evidence type="ECO:0000256" key="4">
    <source>
        <dbReference type="ARBA" id="ARBA00022679"/>
    </source>
</evidence>
<comment type="catalytic activity">
    <reaction evidence="7">
        <text>adenosine(1518)/adenosine(1519) in 16S rRNA + 4 S-adenosyl-L-methionine = N(6)-dimethyladenosine(1518)/N(6)-dimethyladenosine(1519) in 16S rRNA + 4 S-adenosyl-L-homocysteine + 4 H(+)</text>
        <dbReference type="Rhea" id="RHEA:19609"/>
        <dbReference type="Rhea" id="RHEA-COMP:10232"/>
        <dbReference type="Rhea" id="RHEA-COMP:10233"/>
        <dbReference type="ChEBI" id="CHEBI:15378"/>
        <dbReference type="ChEBI" id="CHEBI:57856"/>
        <dbReference type="ChEBI" id="CHEBI:59789"/>
        <dbReference type="ChEBI" id="CHEBI:74411"/>
        <dbReference type="ChEBI" id="CHEBI:74493"/>
        <dbReference type="EC" id="2.1.1.182"/>
    </reaction>
</comment>
<dbReference type="InterPro" id="IPR023165">
    <property type="entry name" value="rRNA_Ade_diMease-like_C"/>
</dbReference>
<evidence type="ECO:0000259" key="9">
    <source>
        <dbReference type="SMART" id="SM00650"/>
    </source>
</evidence>
<dbReference type="NCBIfam" id="TIGR00755">
    <property type="entry name" value="ksgA"/>
    <property type="match status" value="1"/>
</dbReference>
<dbReference type="PANTHER" id="PTHR11727">
    <property type="entry name" value="DIMETHYLADENOSINE TRANSFERASE"/>
    <property type="match status" value="1"/>
</dbReference>
<dbReference type="InterPro" id="IPR020598">
    <property type="entry name" value="rRNA_Ade_methylase_Trfase_N"/>
</dbReference>
<feature type="binding site" evidence="7 8">
    <location>
        <position position="21"/>
    </location>
    <ligand>
        <name>S-adenosyl-L-methionine</name>
        <dbReference type="ChEBI" id="CHEBI:59789"/>
    </ligand>
</feature>
<evidence type="ECO:0000256" key="7">
    <source>
        <dbReference type="HAMAP-Rule" id="MF_00607"/>
    </source>
</evidence>
<evidence type="ECO:0000313" key="10">
    <source>
        <dbReference type="EMBL" id="MFD2833294.1"/>
    </source>
</evidence>
<keyword evidence="1 7" id="KW-0963">Cytoplasm</keyword>
<dbReference type="CDD" id="cd02440">
    <property type="entry name" value="AdoMet_MTases"/>
    <property type="match status" value="1"/>
</dbReference>
<dbReference type="GO" id="GO:0052908">
    <property type="term" value="F:16S rRNA (adenine(1518)-N(6)/adenine(1519)-N(6))-dimethyltransferase activity"/>
    <property type="evidence" value="ECO:0007669"/>
    <property type="project" value="UniProtKB-EC"/>
</dbReference>
<feature type="binding site" evidence="7 8">
    <location>
        <position position="93"/>
    </location>
    <ligand>
        <name>S-adenosyl-L-methionine</name>
        <dbReference type="ChEBI" id="CHEBI:59789"/>
    </ligand>
</feature>
<dbReference type="InterPro" id="IPR020596">
    <property type="entry name" value="rRNA_Ade_Mease_Trfase_CS"/>
</dbReference>
<dbReference type="PROSITE" id="PS01131">
    <property type="entry name" value="RRNA_A_DIMETH"/>
    <property type="match status" value="1"/>
</dbReference>
<gene>
    <name evidence="7 10" type="primary">rsmA</name>
    <name evidence="7" type="synonym">ksgA</name>
    <name evidence="10" type="ORF">ACFSYS_08325</name>
</gene>